<keyword evidence="5" id="KW-1185">Reference proteome</keyword>
<sequence length="329" mass="36113">MIRSFLAVWQRIPVYGRIALFVLLLIFFFGYAMTLIEPQTFHTILDGLWWTVVTISTVGFGDLVPVTLPGKAAGMLIILLGAAFATAFFATFSAAAVELQHSYKRGRLMYKNNGHTVIVGWNARAAEIIRSMQKAQPSSQIVLIDQSLEESPFGNIHFVNGSPILDSTLEKANTAEAACVVITSDHYKNETEADMQTILVILGVKGLNPETYTIAEIQTAHQAANAGRAGADEVVKTYELSSHILVNGILHHHSIKESMEMINPGEGKHIEVQEIPKNVTASDFKNLSIEYMETSSVLIGIKRGEQLIFSPAPEFQIHSGDQAILFKGD</sequence>
<dbReference type="PANTHER" id="PTHR43833:SF9">
    <property type="entry name" value="POTASSIUM CHANNEL PROTEIN YUGO-RELATED"/>
    <property type="match status" value="1"/>
</dbReference>
<dbReference type="InterPro" id="IPR003148">
    <property type="entry name" value="RCK_N"/>
</dbReference>
<evidence type="ECO:0000256" key="2">
    <source>
        <dbReference type="SAM" id="Phobius"/>
    </source>
</evidence>
<protein>
    <submittedName>
        <fullName evidence="4">Potassium channel protein</fullName>
    </submittedName>
</protein>
<evidence type="ECO:0000259" key="3">
    <source>
        <dbReference type="PROSITE" id="PS51201"/>
    </source>
</evidence>
<name>A0A7X2V6P6_9BACI</name>
<dbReference type="PROSITE" id="PS51201">
    <property type="entry name" value="RCK_N"/>
    <property type="match status" value="1"/>
</dbReference>
<dbReference type="Pfam" id="PF07885">
    <property type="entry name" value="Ion_trans_2"/>
    <property type="match status" value="1"/>
</dbReference>
<evidence type="ECO:0000313" key="4">
    <source>
        <dbReference type="EMBL" id="MTH55650.1"/>
    </source>
</evidence>
<feature type="transmembrane region" description="Helical" evidence="2">
    <location>
        <begin position="14"/>
        <end position="36"/>
    </location>
</feature>
<dbReference type="GO" id="GO:0034220">
    <property type="term" value="P:monoatomic ion transmembrane transport"/>
    <property type="evidence" value="ECO:0007669"/>
    <property type="project" value="UniProtKB-KW"/>
</dbReference>
<evidence type="ECO:0000313" key="5">
    <source>
        <dbReference type="Proteomes" id="UP000434639"/>
    </source>
</evidence>
<dbReference type="Proteomes" id="UP000434639">
    <property type="component" value="Unassembled WGS sequence"/>
</dbReference>
<keyword evidence="2" id="KW-0812">Transmembrane</keyword>
<dbReference type="Gene3D" id="3.40.50.720">
    <property type="entry name" value="NAD(P)-binding Rossmann-like Domain"/>
    <property type="match status" value="1"/>
</dbReference>
<dbReference type="EMBL" id="WMIB01000035">
    <property type="protein sequence ID" value="MTH55650.1"/>
    <property type="molecule type" value="Genomic_DNA"/>
</dbReference>
<keyword evidence="4" id="KW-0813">Transport</keyword>
<dbReference type="InterPro" id="IPR050721">
    <property type="entry name" value="Trk_Ktr_HKT_K-transport"/>
</dbReference>
<keyword evidence="2" id="KW-0472">Membrane</keyword>
<organism evidence="4 5">
    <name type="scientific">Metabacillus mangrovi</name>
    <dbReference type="NCBI Taxonomy" id="1491830"/>
    <lineage>
        <taxon>Bacteria</taxon>
        <taxon>Bacillati</taxon>
        <taxon>Bacillota</taxon>
        <taxon>Bacilli</taxon>
        <taxon>Bacillales</taxon>
        <taxon>Bacillaceae</taxon>
        <taxon>Metabacillus</taxon>
    </lineage>
</organism>
<dbReference type="AlphaFoldDB" id="A0A7X2V6P6"/>
<dbReference type="InterPro" id="IPR036291">
    <property type="entry name" value="NAD(P)-bd_dom_sf"/>
</dbReference>
<dbReference type="PANTHER" id="PTHR43833">
    <property type="entry name" value="POTASSIUM CHANNEL PROTEIN 2-RELATED-RELATED"/>
    <property type="match status" value="1"/>
</dbReference>
<feature type="domain" description="RCK N-terminal" evidence="3">
    <location>
        <begin position="113"/>
        <end position="236"/>
    </location>
</feature>
<feature type="transmembrane region" description="Helical" evidence="2">
    <location>
        <begin position="74"/>
        <end position="97"/>
    </location>
</feature>
<keyword evidence="2" id="KW-1133">Transmembrane helix</keyword>
<dbReference type="GO" id="GO:0006813">
    <property type="term" value="P:potassium ion transport"/>
    <property type="evidence" value="ECO:0007669"/>
    <property type="project" value="InterPro"/>
</dbReference>
<dbReference type="Gene3D" id="1.10.287.70">
    <property type="match status" value="1"/>
</dbReference>
<reference evidence="4 5" key="1">
    <citation type="journal article" date="2017" name="Int. J. Syst. Evol. Microbiol.">
        <title>Bacillus mangrovi sp. nov., isolated from a sediment sample from a mangrove forest.</title>
        <authorList>
            <person name="Gupta V."/>
            <person name="Singh P.K."/>
            <person name="Korpole S."/>
            <person name="Tanuku N.R.S."/>
            <person name="Pinnaka A.K."/>
        </authorList>
    </citation>
    <scope>NUCLEOTIDE SEQUENCE [LARGE SCALE GENOMIC DNA]</scope>
    <source>
        <strain evidence="4 5">KCTC 33872</strain>
    </source>
</reference>
<dbReference type="GO" id="GO:0005886">
    <property type="term" value="C:plasma membrane"/>
    <property type="evidence" value="ECO:0007669"/>
    <property type="project" value="UniProtKB-SubCell"/>
</dbReference>
<comment type="caution">
    <text evidence="4">The sequence shown here is derived from an EMBL/GenBank/DDBJ whole genome shotgun (WGS) entry which is preliminary data.</text>
</comment>
<dbReference type="OrthoDB" id="9785285at2"/>
<gene>
    <name evidence="4" type="ORF">GKZ89_19840</name>
</gene>
<proteinExistence type="predicted"/>
<dbReference type="SUPFAM" id="SSF51735">
    <property type="entry name" value="NAD(P)-binding Rossmann-fold domains"/>
    <property type="match status" value="1"/>
</dbReference>
<dbReference type="Pfam" id="PF02254">
    <property type="entry name" value="TrkA_N"/>
    <property type="match status" value="1"/>
</dbReference>
<dbReference type="SUPFAM" id="SSF81324">
    <property type="entry name" value="Voltage-gated potassium channels"/>
    <property type="match status" value="1"/>
</dbReference>
<dbReference type="RefSeq" id="WP_155114148.1">
    <property type="nucleotide sequence ID" value="NZ_WMIB01000035.1"/>
</dbReference>
<dbReference type="InterPro" id="IPR013099">
    <property type="entry name" value="K_chnl_dom"/>
</dbReference>
<keyword evidence="4" id="KW-0406">Ion transport</keyword>
<evidence type="ECO:0000256" key="1">
    <source>
        <dbReference type="ARBA" id="ARBA00004651"/>
    </source>
</evidence>
<feature type="transmembrane region" description="Helical" evidence="2">
    <location>
        <begin position="48"/>
        <end position="68"/>
    </location>
</feature>
<keyword evidence="4" id="KW-0407">Ion channel</keyword>
<accession>A0A7X2V6P6</accession>
<comment type="subcellular location">
    <subcellularLocation>
        <location evidence="1">Cell membrane</location>
        <topology evidence="1">Multi-pass membrane protein</topology>
    </subcellularLocation>
</comment>